<dbReference type="EMBL" id="PKUS01000039">
    <property type="protein sequence ID" value="PLW67078.1"/>
    <property type="molecule type" value="Genomic_DNA"/>
</dbReference>
<dbReference type="GO" id="GO:0005737">
    <property type="term" value="C:cytoplasm"/>
    <property type="evidence" value="ECO:0007669"/>
    <property type="project" value="TreeGrafter"/>
</dbReference>
<name>A0A2N5WXY5_9GAMM</name>
<sequence>MSIPLQLVHSAHLTLRPILKSDLTDLMQVNGDSEVTRFLPYPTWESEKDAQAWWVRMEERMSTGTAKQFVIHHPEDGKVIGSVLLFNYDEGSSRLEIGYVLARSYWRRGYAREALNALLRQLMGESGIRRVEAEVNPENTASNALLASLGFSLEGCRRERWLAESGPYSVNVYGLLASELPAFADTP</sequence>
<evidence type="ECO:0000259" key="1">
    <source>
        <dbReference type="PROSITE" id="PS51186"/>
    </source>
</evidence>
<dbReference type="Gene3D" id="3.40.630.30">
    <property type="match status" value="1"/>
</dbReference>
<accession>A0A2N5WXY5</accession>
<feature type="domain" description="N-acetyltransferase" evidence="1">
    <location>
        <begin position="13"/>
        <end position="173"/>
    </location>
</feature>
<organism evidence="2 3">
    <name type="scientific">Pseudohalioglobus lutimaris</name>
    <dbReference type="NCBI Taxonomy" id="1737061"/>
    <lineage>
        <taxon>Bacteria</taxon>
        <taxon>Pseudomonadati</taxon>
        <taxon>Pseudomonadota</taxon>
        <taxon>Gammaproteobacteria</taxon>
        <taxon>Cellvibrionales</taxon>
        <taxon>Halieaceae</taxon>
        <taxon>Pseudohalioglobus</taxon>
    </lineage>
</organism>
<dbReference type="InterPro" id="IPR051908">
    <property type="entry name" value="Ribosomal_N-acetyltransferase"/>
</dbReference>
<evidence type="ECO:0000313" key="3">
    <source>
        <dbReference type="Proteomes" id="UP000235005"/>
    </source>
</evidence>
<dbReference type="PROSITE" id="PS51186">
    <property type="entry name" value="GNAT"/>
    <property type="match status" value="1"/>
</dbReference>
<dbReference type="GO" id="GO:1990189">
    <property type="term" value="F:protein N-terminal-serine acetyltransferase activity"/>
    <property type="evidence" value="ECO:0007669"/>
    <property type="project" value="TreeGrafter"/>
</dbReference>
<gene>
    <name evidence="2" type="ORF">C0039_18855</name>
</gene>
<dbReference type="PANTHER" id="PTHR43441:SF11">
    <property type="entry name" value="RIBOSOMAL-PROTEIN-SERINE ACETYLTRANSFERASE"/>
    <property type="match status" value="1"/>
</dbReference>
<protein>
    <submittedName>
        <fullName evidence="2">N-acetyltransferase</fullName>
    </submittedName>
</protein>
<evidence type="ECO:0000313" key="2">
    <source>
        <dbReference type="EMBL" id="PLW67078.1"/>
    </source>
</evidence>
<proteinExistence type="predicted"/>
<dbReference type="CDD" id="cd04301">
    <property type="entry name" value="NAT_SF"/>
    <property type="match status" value="1"/>
</dbReference>
<dbReference type="AlphaFoldDB" id="A0A2N5WXY5"/>
<keyword evidence="3" id="KW-1185">Reference proteome</keyword>
<dbReference type="InterPro" id="IPR000182">
    <property type="entry name" value="GNAT_dom"/>
</dbReference>
<comment type="caution">
    <text evidence="2">The sequence shown here is derived from an EMBL/GenBank/DDBJ whole genome shotgun (WGS) entry which is preliminary data.</text>
</comment>
<dbReference type="PANTHER" id="PTHR43441">
    <property type="entry name" value="RIBOSOMAL-PROTEIN-SERINE ACETYLTRANSFERASE"/>
    <property type="match status" value="1"/>
</dbReference>
<dbReference type="GO" id="GO:0008999">
    <property type="term" value="F:protein-N-terminal-alanine acetyltransferase activity"/>
    <property type="evidence" value="ECO:0007669"/>
    <property type="project" value="TreeGrafter"/>
</dbReference>
<dbReference type="InterPro" id="IPR016181">
    <property type="entry name" value="Acyl_CoA_acyltransferase"/>
</dbReference>
<dbReference type="OrthoDB" id="9801656at2"/>
<dbReference type="Pfam" id="PF13302">
    <property type="entry name" value="Acetyltransf_3"/>
    <property type="match status" value="1"/>
</dbReference>
<keyword evidence="2" id="KW-0808">Transferase</keyword>
<dbReference type="RefSeq" id="WP_075998950.1">
    <property type="nucleotide sequence ID" value="NZ_PKUS01000039.1"/>
</dbReference>
<dbReference type="SUPFAM" id="SSF55729">
    <property type="entry name" value="Acyl-CoA N-acyltransferases (Nat)"/>
    <property type="match status" value="1"/>
</dbReference>
<dbReference type="Proteomes" id="UP000235005">
    <property type="component" value="Unassembled WGS sequence"/>
</dbReference>
<reference evidence="2 3" key="1">
    <citation type="submission" date="2018-01" db="EMBL/GenBank/DDBJ databases">
        <title>The draft genome sequence of Halioglobus lutimaris HF004.</title>
        <authorList>
            <person name="Du Z.-J."/>
            <person name="Shi M.-J."/>
        </authorList>
    </citation>
    <scope>NUCLEOTIDE SEQUENCE [LARGE SCALE GENOMIC DNA]</scope>
    <source>
        <strain evidence="2 3">HF004</strain>
    </source>
</reference>